<accession>A0A1G8CVF9</accession>
<evidence type="ECO:0000313" key="4">
    <source>
        <dbReference type="Proteomes" id="UP000183263"/>
    </source>
</evidence>
<evidence type="ECO:0000256" key="2">
    <source>
        <dbReference type="SAM" id="SignalP"/>
    </source>
</evidence>
<dbReference type="EMBL" id="FNDN01000002">
    <property type="protein sequence ID" value="SDH49169.1"/>
    <property type="molecule type" value="Genomic_DNA"/>
</dbReference>
<feature type="region of interest" description="Disordered" evidence="1">
    <location>
        <begin position="22"/>
        <end position="56"/>
    </location>
</feature>
<evidence type="ECO:0000256" key="1">
    <source>
        <dbReference type="SAM" id="MobiDB-lite"/>
    </source>
</evidence>
<dbReference type="Gene3D" id="2.60.40.420">
    <property type="entry name" value="Cupredoxins - blue copper proteins"/>
    <property type="match status" value="1"/>
</dbReference>
<keyword evidence="2" id="KW-0732">Signal</keyword>
<dbReference type="Proteomes" id="UP000183263">
    <property type="component" value="Unassembled WGS sequence"/>
</dbReference>
<dbReference type="RefSeq" id="WP_072737777.1">
    <property type="nucleotide sequence ID" value="NZ_CP048813.1"/>
</dbReference>
<evidence type="ECO:0008006" key="5">
    <source>
        <dbReference type="Google" id="ProtNLM"/>
    </source>
</evidence>
<evidence type="ECO:0000313" key="3">
    <source>
        <dbReference type="EMBL" id="SDH49169.1"/>
    </source>
</evidence>
<feature type="chain" id="PRO_5039617204" description="EfeO-type cupredoxin-like domain-containing protein" evidence="2">
    <location>
        <begin position="23"/>
        <end position="154"/>
    </location>
</feature>
<proteinExistence type="predicted"/>
<protein>
    <recommendedName>
        <fullName evidence="5">EfeO-type cupredoxin-like domain-containing protein</fullName>
    </recommendedName>
</protein>
<name>A0A1G8CVF9_9NOCA</name>
<dbReference type="OrthoDB" id="3748691at2"/>
<reference evidence="3 4" key="1">
    <citation type="submission" date="2016-10" db="EMBL/GenBank/DDBJ databases">
        <authorList>
            <person name="de Groot N.N."/>
        </authorList>
    </citation>
    <scope>NUCLEOTIDE SEQUENCE [LARGE SCALE GENOMIC DNA]</scope>
    <source>
        <strain evidence="3 4">DSM 44892</strain>
    </source>
</reference>
<dbReference type="InterPro" id="IPR008972">
    <property type="entry name" value="Cupredoxin"/>
</dbReference>
<keyword evidence="4" id="KW-1185">Reference proteome</keyword>
<feature type="signal peptide" evidence="2">
    <location>
        <begin position="1"/>
        <end position="22"/>
    </location>
</feature>
<dbReference type="PROSITE" id="PS51257">
    <property type="entry name" value="PROKAR_LIPOPROTEIN"/>
    <property type="match status" value="1"/>
</dbReference>
<dbReference type="AlphaFoldDB" id="A0A1G8CVF9"/>
<gene>
    <name evidence="3" type="ORF">SAMN05444695_102120</name>
</gene>
<organism evidence="3 4">
    <name type="scientific">Rhodococcus triatomae</name>
    <dbReference type="NCBI Taxonomy" id="300028"/>
    <lineage>
        <taxon>Bacteria</taxon>
        <taxon>Bacillati</taxon>
        <taxon>Actinomycetota</taxon>
        <taxon>Actinomycetes</taxon>
        <taxon>Mycobacteriales</taxon>
        <taxon>Nocardiaceae</taxon>
        <taxon>Rhodococcus</taxon>
    </lineage>
</organism>
<sequence>MRRSLTASACLLALALVGACGSGEETPDTPARTGAVTNTAAPADSDTDSDTGTDTETGGVVLDVRIADGVVQPTNIRLDAAVGEPIVLRVTSDAVDELHVHSVPEHTFPVEATGEVGADPGVVQEFEFVVDVPGQTAVELHDAGVTVATLLVRP</sequence>